<accession>A0AAE1R5Z7</accession>
<dbReference type="AlphaFoldDB" id="A0AAE1R5Z7"/>
<protein>
    <submittedName>
        <fullName evidence="1">Uncharacterized protein</fullName>
    </submittedName>
</protein>
<reference evidence="1" key="1">
    <citation type="submission" date="2023-12" db="EMBL/GenBank/DDBJ databases">
        <title>Genome assembly of Anisodus tanguticus.</title>
        <authorList>
            <person name="Wang Y.-J."/>
        </authorList>
    </citation>
    <scope>NUCLEOTIDE SEQUENCE</scope>
    <source>
        <strain evidence="1">KB-2021</strain>
        <tissue evidence="1">Leaf</tissue>
    </source>
</reference>
<evidence type="ECO:0000313" key="1">
    <source>
        <dbReference type="EMBL" id="KAK4345516.1"/>
    </source>
</evidence>
<dbReference type="EMBL" id="JAVYJV010000019">
    <property type="protein sequence ID" value="KAK4345516.1"/>
    <property type="molecule type" value="Genomic_DNA"/>
</dbReference>
<keyword evidence="2" id="KW-1185">Reference proteome</keyword>
<comment type="caution">
    <text evidence="1">The sequence shown here is derived from an EMBL/GenBank/DDBJ whole genome shotgun (WGS) entry which is preliminary data.</text>
</comment>
<name>A0AAE1R5Z7_9SOLA</name>
<dbReference type="Proteomes" id="UP001291623">
    <property type="component" value="Unassembled WGS sequence"/>
</dbReference>
<gene>
    <name evidence="1" type="ORF">RND71_035692</name>
</gene>
<organism evidence="1 2">
    <name type="scientific">Anisodus tanguticus</name>
    <dbReference type="NCBI Taxonomy" id="243964"/>
    <lineage>
        <taxon>Eukaryota</taxon>
        <taxon>Viridiplantae</taxon>
        <taxon>Streptophyta</taxon>
        <taxon>Embryophyta</taxon>
        <taxon>Tracheophyta</taxon>
        <taxon>Spermatophyta</taxon>
        <taxon>Magnoliopsida</taxon>
        <taxon>eudicotyledons</taxon>
        <taxon>Gunneridae</taxon>
        <taxon>Pentapetalae</taxon>
        <taxon>asterids</taxon>
        <taxon>lamiids</taxon>
        <taxon>Solanales</taxon>
        <taxon>Solanaceae</taxon>
        <taxon>Solanoideae</taxon>
        <taxon>Hyoscyameae</taxon>
        <taxon>Anisodus</taxon>
    </lineage>
</organism>
<evidence type="ECO:0000313" key="2">
    <source>
        <dbReference type="Proteomes" id="UP001291623"/>
    </source>
</evidence>
<proteinExistence type="predicted"/>
<sequence length="157" mass="16991">MQEVVQPAKINELPSFVDTSVVAGSLTILKKAMDLNNSRDNAGGEGWTLISRKQSSVKSWADMVEEEGKVSSPPMSSKLNSVTPAFVPRRAMILPSLAAVQLMAQISAPLNVSVSNIQLTPTNVLHALVSYDMKKLKDMNNPTKSKPIGIAAKRYEP</sequence>